<reference evidence="2" key="4">
    <citation type="journal article" date="2015" name="G3 (Bethesda)">
        <title>Genome sequences of three phytopathogenic species of the Magnaporthaceae family of fungi.</title>
        <authorList>
            <person name="Okagaki L.H."/>
            <person name="Nunes C.C."/>
            <person name="Sailsbery J."/>
            <person name="Clay B."/>
            <person name="Brown D."/>
            <person name="John T."/>
            <person name="Oh Y."/>
            <person name="Young N."/>
            <person name="Fitzgerald M."/>
            <person name="Haas B.J."/>
            <person name="Zeng Q."/>
            <person name="Young S."/>
            <person name="Adiconis X."/>
            <person name="Fan L."/>
            <person name="Levin J.Z."/>
            <person name="Mitchell T.K."/>
            <person name="Okubara P.A."/>
            <person name="Farman M.L."/>
            <person name="Kohn L.M."/>
            <person name="Birren B."/>
            <person name="Ma L.-J."/>
            <person name="Dean R.A."/>
        </authorList>
    </citation>
    <scope>NUCLEOTIDE SEQUENCE</scope>
    <source>
        <strain evidence="2">ATCC 64411 / 73-15</strain>
    </source>
</reference>
<organism evidence="2 3">
    <name type="scientific">Magnaporthiopsis poae (strain ATCC 64411 / 73-15)</name>
    <name type="common">Kentucky bluegrass fungus</name>
    <name type="synonym">Magnaporthe poae</name>
    <dbReference type="NCBI Taxonomy" id="644358"/>
    <lineage>
        <taxon>Eukaryota</taxon>
        <taxon>Fungi</taxon>
        <taxon>Dikarya</taxon>
        <taxon>Ascomycota</taxon>
        <taxon>Pezizomycotina</taxon>
        <taxon>Sordariomycetes</taxon>
        <taxon>Sordariomycetidae</taxon>
        <taxon>Magnaporthales</taxon>
        <taxon>Magnaporthaceae</taxon>
        <taxon>Magnaporthiopsis</taxon>
    </lineage>
</organism>
<reference evidence="2" key="5">
    <citation type="submission" date="2015-06" db="UniProtKB">
        <authorList>
            <consortium name="EnsemblFungi"/>
        </authorList>
    </citation>
    <scope>IDENTIFICATION</scope>
    <source>
        <strain evidence="2">ATCC 64411</strain>
    </source>
</reference>
<dbReference type="AlphaFoldDB" id="A0A0C4DWW5"/>
<sequence length="61" mass="6669">MAMVPEGRPFWGTITQWQLPQDEWSLSTGFAVCEPGSRHQYDSGQHVCVGGQGARLVKGHG</sequence>
<proteinExistence type="predicted"/>
<evidence type="ECO:0000313" key="1">
    <source>
        <dbReference type="EMBL" id="KLU85476.1"/>
    </source>
</evidence>
<evidence type="ECO:0000313" key="2">
    <source>
        <dbReference type="EnsemblFungi" id="MAPG_04499T0"/>
    </source>
</evidence>
<dbReference type="EMBL" id="GL876968">
    <property type="protein sequence ID" value="KLU85476.1"/>
    <property type="molecule type" value="Genomic_DNA"/>
</dbReference>
<reference evidence="1" key="3">
    <citation type="submission" date="2011-03" db="EMBL/GenBank/DDBJ databases">
        <title>Annotation of Magnaporthe poae ATCC 64411.</title>
        <authorList>
            <person name="Ma L.-J."/>
            <person name="Dead R."/>
            <person name="Young S.K."/>
            <person name="Zeng Q."/>
            <person name="Gargeya S."/>
            <person name="Fitzgerald M."/>
            <person name="Haas B."/>
            <person name="Abouelleil A."/>
            <person name="Alvarado L."/>
            <person name="Arachchi H.M."/>
            <person name="Berlin A."/>
            <person name="Brown A."/>
            <person name="Chapman S.B."/>
            <person name="Chen Z."/>
            <person name="Dunbar C."/>
            <person name="Freedman E."/>
            <person name="Gearin G."/>
            <person name="Gellesch M."/>
            <person name="Goldberg J."/>
            <person name="Griggs A."/>
            <person name="Gujja S."/>
            <person name="Heiman D."/>
            <person name="Howarth C."/>
            <person name="Larson L."/>
            <person name="Lui A."/>
            <person name="MacDonald P.J.P."/>
            <person name="Mehta T."/>
            <person name="Montmayeur A."/>
            <person name="Murphy C."/>
            <person name="Neiman D."/>
            <person name="Pearson M."/>
            <person name="Priest M."/>
            <person name="Roberts A."/>
            <person name="Saif S."/>
            <person name="Shea T."/>
            <person name="Shenoy N."/>
            <person name="Sisk P."/>
            <person name="Stolte C."/>
            <person name="Sykes S."/>
            <person name="Yandava C."/>
            <person name="Wortman J."/>
            <person name="Nusbaum C."/>
            <person name="Birren B."/>
        </authorList>
    </citation>
    <scope>NUCLEOTIDE SEQUENCE</scope>
    <source>
        <strain evidence="1">ATCC 64411</strain>
    </source>
</reference>
<accession>A0A0C4DWW5</accession>
<gene>
    <name evidence="1" type="ORF">MAPG_04499</name>
</gene>
<dbReference type="Proteomes" id="UP000011715">
    <property type="component" value="Unassembled WGS sequence"/>
</dbReference>
<evidence type="ECO:0000313" key="3">
    <source>
        <dbReference type="Proteomes" id="UP000011715"/>
    </source>
</evidence>
<reference evidence="3" key="1">
    <citation type="submission" date="2010-05" db="EMBL/GenBank/DDBJ databases">
        <title>The genome sequence of Magnaporthe poae strain ATCC 64411.</title>
        <authorList>
            <person name="Ma L.-J."/>
            <person name="Dead R."/>
            <person name="Young S."/>
            <person name="Zeng Q."/>
            <person name="Koehrsen M."/>
            <person name="Alvarado L."/>
            <person name="Berlin A."/>
            <person name="Chapman S.B."/>
            <person name="Chen Z."/>
            <person name="Freedman E."/>
            <person name="Gellesch M."/>
            <person name="Goldberg J."/>
            <person name="Griggs A."/>
            <person name="Gujja S."/>
            <person name="Heilman E.R."/>
            <person name="Heiman D."/>
            <person name="Hepburn T."/>
            <person name="Howarth C."/>
            <person name="Jen D."/>
            <person name="Larson L."/>
            <person name="Mehta T."/>
            <person name="Neiman D."/>
            <person name="Pearson M."/>
            <person name="Roberts A."/>
            <person name="Saif S."/>
            <person name="Shea T."/>
            <person name="Shenoy N."/>
            <person name="Sisk P."/>
            <person name="Stolte C."/>
            <person name="Sykes S."/>
            <person name="Walk T."/>
            <person name="White J."/>
            <person name="Yandava C."/>
            <person name="Haas B."/>
            <person name="Nusbaum C."/>
            <person name="Birren B."/>
        </authorList>
    </citation>
    <scope>NUCLEOTIDE SEQUENCE [LARGE SCALE GENOMIC DNA]</scope>
    <source>
        <strain evidence="3">ATCC 64411 / 73-15</strain>
    </source>
</reference>
<protein>
    <submittedName>
        <fullName evidence="1 2">Uncharacterized protein</fullName>
    </submittedName>
</protein>
<dbReference type="EnsemblFungi" id="MAPG_04499T0">
    <property type="protein sequence ID" value="MAPG_04499T0"/>
    <property type="gene ID" value="MAPG_04499"/>
</dbReference>
<reference evidence="1" key="2">
    <citation type="submission" date="2010-05" db="EMBL/GenBank/DDBJ databases">
        <title>The Genome Sequence of Magnaporthe poae strain ATCC 64411.</title>
        <authorList>
            <consortium name="The Broad Institute Genome Sequencing Platform"/>
            <consortium name="Broad Institute Genome Sequencing Center for Infectious Disease"/>
            <person name="Ma L.-J."/>
            <person name="Dead R."/>
            <person name="Young S."/>
            <person name="Zeng Q."/>
            <person name="Koehrsen M."/>
            <person name="Alvarado L."/>
            <person name="Berlin A."/>
            <person name="Chapman S.B."/>
            <person name="Chen Z."/>
            <person name="Freedman E."/>
            <person name="Gellesch M."/>
            <person name="Goldberg J."/>
            <person name="Griggs A."/>
            <person name="Gujja S."/>
            <person name="Heilman E.R."/>
            <person name="Heiman D."/>
            <person name="Hepburn T."/>
            <person name="Howarth C."/>
            <person name="Jen D."/>
            <person name="Larson L."/>
            <person name="Mehta T."/>
            <person name="Neiman D."/>
            <person name="Pearson M."/>
            <person name="Roberts A."/>
            <person name="Saif S."/>
            <person name="Shea T."/>
            <person name="Shenoy N."/>
            <person name="Sisk P."/>
            <person name="Stolte C."/>
            <person name="Sykes S."/>
            <person name="Walk T."/>
            <person name="White J."/>
            <person name="Yandava C."/>
            <person name="Haas B."/>
            <person name="Nusbaum C."/>
            <person name="Birren B."/>
        </authorList>
    </citation>
    <scope>NUCLEOTIDE SEQUENCE</scope>
    <source>
        <strain evidence="1">ATCC 64411</strain>
    </source>
</reference>
<dbReference type="VEuPathDB" id="FungiDB:MAPG_04499"/>
<keyword evidence="3" id="KW-1185">Reference proteome</keyword>
<dbReference type="EMBL" id="ADBL01001061">
    <property type="status" value="NOT_ANNOTATED_CDS"/>
    <property type="molecule type" value="Genomic_DNA"/>
</dbReference>
<name>A0A0C4DWW5_MAGP6</name>